<keyword evidence="3" id="KW-0472">Membrane</keyword>
<keyword evidence="3" id="KW-0813">Transport</keyword>
<dbReference type="GO" id="GO:0005789">
    <property type="term" value="C:endoplasmic reticulum membrane"/>
    <property type="evidence" value="ECO:0007669"/>
    <property type="project" value="UniProtKB-SubCell"/>
</dbReference>
<sequence length="343" mass="37963">MKQWPHWRGTRLPRSLLKLQPSPSRVFSTAKPLLSSSHDPRIRDLGRLIHDDYATIRETYATPKYPIVLAHGLFGFSELRVSPLLPTIEYWNGIKQALTANNCTVITATVPPSGSIEERAAKLAADILAQTTAASLPSAQDADDHATTPPAVNIIAHSMGGLDARYMISLLRPSGIRIASLVTIATPHRGSSFADYLVERGAGPLHLPRLYGVIRRAGLGTSAFGQLTTRYMREEFNPRVRDEEGVRYFSYGAAIDEPSLLGAFRLPHGVVDKREGENDGLVSVKSSRWGVYKGTLMGVSHLDLINWSNRARWTVREWMGMRRTFNAVAFYLDVADMLAKEGL</sequence>
<keyword evidence="3" id="KW-0256">Endoplasmic reticulum</keyword>
<accession>A0A9P5CH88</accession>
<organism evidence="5 6">
    <name type="scientific">Trichoderma lentiforme</name>
    <dbReference type="NCBI Taxonomy" id="1567552"/>
    <lineage>
        <taxon>Eukaryota</taxon>
        <taxon>Fungi</taxon>
        <taxon>Dikarya</taxon>
        <taxon>Ascomycota</taxon>
        <taxon>Pezizomycotina</taxon>
        <taxon>Sordariomycetes</taxon>
        <taxon>Hypocreomycetidae</taxon>
        <taxon>Hypocreales</taxon>
        <taxon>Hypocreaceae</taxon>
        <taxon>Trichoderma</taxon>
    </lineage>
</organism>
<comment type="function">
    <text evidence="1 3">Involved in inositol deacylation of GPI-anchored proteins which plays important roles in the quality control and ER-associated degradation of GPI-anchored proteins.</text>
</comment>
<dbReference type="InterPro" id="IPR012908">
    <property type="entry name" value="PGAP1-ab_dom-like"/>
</dbReference>
<evidence type="ECO:0000256" key="2">
    <source>
        <dbReference type="ARBA" id="ARBA00015856"/>
    </source>
</evidence>
<dbReference type="GO" id="GO:0015031">
    <property type="term" value="P:protein transport"/>
    <property type="evidence" value="ECO:0007669"/>
    <property type="project" value="UniProtKB-KW"/>
</dbReference>
<evidence type="ECO:0000313" key="5">
    <source>
        <dbReference type="EMBL" id="KAF3077685.1"/>
    </source>
</evidence>
<comment type="similarity">
    <text evidence="3">Belongs to the GPI inositol-deacylase family.</text>
</comment>
<evidence type="ECO:0000256" key="1">
    <source>
        <dbReference type="ARBA" id="ARBA00003496"/>
    </source>
</evidence>
<comment type="subcellular location">
    <subcellularLocation>
        <location evidence="3">Endoplasmic reticulum membrane</location>
    </subcellularLocation>
</comment>
<protein>
    <recommendedName>
        <fullName evidence="2 3">GPI inositol-deacylase</fullName>
        <ecNumber evidence="3">3.1.-.-</ecNumber>
    </recommendedName>
</protein>
<comment type="caution">
    <text evidence="5">The sequence shown here is derived from an EMBL/GenBank/DDBJ whole genome shotgun (WGS) entry which is preliminary data.</text>
</comment>
<dbReference type="EMBL" id="QLNT01000001">
    <property type="protein sequence ID" value="KAF3077685.1"/>
    <property type="molecule type" value="Genomic_DNA"/>
</dbReference>
<dbReference type="Pfam" id="PF07819">
    <property type="entry name" value="PGAP1"/>
    <property type="match status" value="1"/>
</dbReference>
<evidence type="ECO:0000313" key="6">
    <source>
        <dbReference type="Proteomes" id="UP000801864"/>
    </source>
</evidence>
<dbReference type="EC" id="3.1.-.-" evidence="3"/>
<name>A0A9P5CH88_9HYPO</name>
<dbReference type="AlphaFoldDB" id="A0A9P5CH88"/>
<keyword evidence="3" id="KW-0378">Hydrolase</keyword>
<dbReference type="InterPro" id="IPR029058">
    <property type="entry name" value="AB_hydrolase_fold"/>
</dbReference>
<proteinExistence type="inferred from homology"/>
<evidence type="ECO:0000256" key="3">
    <source>
        <dbReference type="RuleBase" id="RU365011"/>
    </source>
</evidence>
<dbReference type="GO" id="GO:0016788">
    <property type="term" value="F:hydrolase activity, acting on ester bonds"/>
    <property type="evidence" value="ECO:0007669"/>
    <property type="project" value="InterPro"/>
</dbReference>
<gene>
    <name evidence="5" type="ORF">CFAM422_000751</name>
</gene>
<feature type="domain" description="GPI inositol-deacylase PGAP1-like alpha/beta" evidence="4">
    <location>
        <begin position="144"/>
        <end position="192"/>
    </location>
</feature>
<dbReference type="SUPFAM" id="SSF53474">
    <property type="entry name" value="alpha/beta-Hydrolases"/>
    <property type="match status" value="1"/>
</dbReference>
<keyword evidence="3" id="KW-0653">Protein transport</keyword>
<reference evidence="5 6" key="1">
    <citation type="submission" date="2018-06" db="EMBL/GenBank/DDBJ databases">
        <title>Genome analysis of cellulolytic fungus Trichoderma lentiforme CFAM-422.</title>
        <authorList>
            <person name="Steindorff A.S."/>
            <person name="Formighieri E.F."/>
            <person name="Midorikawa G.E.O."/>
            <person name="Tamietti M.S."/>
            <person name="Ramos E.Z."/>
            <person name="Silva A.S."/>
            <person name="Bon E.P.S."/>
            <person name="Mendes T.D."/>
            <person name="Damaso M.C.T."/>
            <person name="Favaro L.C.L."/>
        </authorList>
    </citation>
    <scope>NUCLEOTIDE SEQUENCE [LARGE SCALE GENOMIC DNA]</scope>
    <source>
        <strain evidence="5 6">CFAM-422</strain>
    </source>
</reference>
<evidence type="ECO:0000259" key="4">
    <source>
        <dbReference type="Pfam" id="PF07819"/>
    </source>
</evidence>
<keyword evidence="6" id="KW-1185">Reference proteome</keyword>
<dbReference type="Proteomes" id="UP000801864">
    <property type="component" value="Unassembled WGS sequence"/>
</dbReference>
<dbReference type="PANTHER" id="PTHR11440">
    <property type="entry name" value="LECITHIN-CHOLESTEROL ACYLTRANSFERASE-RELATED"/>
    <property type="match status" value="1"/>
</dbReference>
<dbReference type="Gene3D" id="3.40.50.1820">
    <property type="entry name" value="alpha/beta hydrolase"/>
    <property type="match status" value="1"/>
</dbReference>